<organism evidence="2 3">
    <name type="scientific">Gossypium stocksii</name>
    <dbReference type="NCBI Taxonomy" id="47602"/>
    <lineage>
        <taxon>Eukaryota</taxon>
        <taxon>Viridiplantae</taxon>
        <taxon>Streptophyta</taxon>
        <taxon>Embryophyta</taxon>
        <taxon>Tracheophyta</taxon>
        <taxon>Spermatophyta</taxon>
        <taxon>Magnoliopsida</taxon>
        <taxon>eudicotyledons</taxon>
        <taxon>Gunneridae</taxon>
        <taxon>Pentapetalae</taxon>
        <taxon>rosids</taxon>
        <taxon>malvids</taxon>
        <taxon>Malvales</taxon>
        <taxon>Malvaceae</taxon>
        <taxon>Malvoideae</taxon>
        <taxon>Gossypium</taxon>
    </lineage>
</organism>
<evidence type="ECO:0000313" key="3">
    <source>
        <dbReference type="Proteomes" id="UP000828251"/>
    </source>
</evidence>
<accession>A0A9D3UYA9</accession>
<reference evidence="2 3" key="1">
    <citation type="journal article" date="2021" name="Plant Biotechnol. J.">
        <title>Multi-omics assisted identification of the key and species-specific regulatory components of drought-tolerant mechanisms in Gossypium stocksii.</title>
        <authorList>
            <person name="Yu D."/>
            <person name="Ke L."/>
            <person name="Zhang D."/>
            <person name="Wu Y."/>
            <person name="Sun Y."/>
            <person name="Mei J."/>
            <person name="Sun J."/>
            <person name="Sun Y."/>
        </authorList>
    </citation>
    <scope>NUCLEOTIDE SEQUENCE [LARGE SCALE GENOMIC DNA]</scope>
    <source>
        <strain evidence="3">cv. E1</strain>
        <tissue evidence="2">Leaf</tissue>
    </source>
</reference>
<feature type="region of interest" description="Disordered" evidence="1">
    <location>
        <begin position="1"/>
        <end position="24"/>
    </location>
</feature>
<dbReference type="AlphaFoldDB" id="A0A9D3UYA9"/>
<keyword evidence="3" id="KW-1185">Reference proteome</keyword>
<evidence type="ECO:0000313" key="2">
    <source>
        <dbReference type="EMBL" id="KAH1064646.1"/>
    </source>
</evidence>
<protein>
    <submittedName>
        <fullName evidence="2">Uncharacterized protein</fullName>
    </submittedName>
</protein>
<gene>
    <name evidence="2" type="ORF">J1N35_029633</name>
</gene>
<sequence length="57" mass="6541">MRAHQRPTETRHRAKISGARRGGIPHDAERYARAGVALETPLRRWGVWLLIGFHLVD</sequence>
<comment type="caution">
    <text evidence="2">The sequence shown here is derived from an EMBL/GenBank/DDBJ whole genome shotgun (WGS) entry which is preliminary data.</text>
</comment>
<feature type="compositionally biased region" description="Basic and acidic residues" evidence="1">
    <location>
        <begin position="1"/>
        <end position="11"/>
    </location>
</feature>
<evidence type="ECO:0000256" key="1">
    <source>
        <dbReference type="SAM" id="MobiDB-lite"/>
    </source>
</evidence>
<dbReference type="EMBL" id="JAIQCV010000009">
    <property type="protein sequence ID" value="KAH1064646.1"/>
    <property type="molecule type" value="Genomic_DNA"/>
</dbReference>
<proteinExistence type="predicted"/>
<dbReference type="Proteomes" id="UP000828251">
    <property type="component" value="Unassembled WGS sequence"/>
</dbReference>
<name>A0A9D3UYA9_9ROSI</name>